<accession>A0A9W6T3N3</accession>
<reference evidence="1" key="1">
    <citation type="submission" date="2023-04" db="EMBL/GenBank/DDBJ databases">
        <title>Candida boidinii NBRC 10035.</title>
        <authorList>
            <person name="Ichikawa N."/>
            <person name="Sato H."/>
            <person name="Tonouchi N."/>
        </authorList>
    </citation>
    <scope>NUCLEOTIDE SEQUENCE</scope>
    <source>
        <strain evidence="1">NBRC 10035</strain>
    </source>
</reference>
<dbReference type="PANTHER" id="PTHR28037">
    <property type="entry name" value="ALCOHOL O-ACETYLTRANSFERASE 1-RELATED"/>
    <property type="match status" value="1"/>
</dbReference>
<keyword evidence="2" id="KW-1185">Reference proteome</keyword>
<organism evidence="1 2">
    <name type="scientific">Candida boidinii</name>
    <name type="common">Yeast</name>
    <dbReference type="NCBI Taxonomy" id="5477"/>
    <lineage>
        <taxon>Eukaryota</taxon>
        <taxon>Fungi</taxon>
        <taxon>Dikarya</taxon>
        <taxon>Ascomycota</taxon>
        <taxon>Saccharomycotina</taxon>
        <taxon>Pichiomycetes</taxon>
        <taxon>Pichiales</taxon>
        <taxon>Pichiaceae</taxon>
        <taxon>Ogataea</taxon>
        <taxon>Ogataea/Candida clade</taxon>
    </lineage>
</organism>
<sequence>MYDVLKNIIDRHPELYNQVFDREIVDKKGKKKVTSEIAPVDSFKLSDVLEIVNDKKLESLEETINYCNEIMFDKGFDFNLKNKPLWKIFLINSKNVLFYTEHMLFDGTSGANFFRELKYEFNKLTSSSNCESSSDDDAEYLNKLVYSTGADSRVPVVSTDLYTCKPSTAYMLYILYKELAP</sequence>
<dbReference type="EMBL" id="BSXN01001575">
    <property type="protein sequence ID" value="GME73645.1"/>
    <property type="molecule type" value="Genomic_DNA"/>
</dbReference>
<proteinExistence type="predicted"/>
<gene>
    <name evidence="1" type="ORF">Cboi02_000412400</name>
</gene>
<dbReference type="AlphaFoldDB" id="A0A9W6T3N3"/>
<feature type="non-terminal residue" evidence="1">
    <location>
        <position position="181"/>
    </location>
</feature>
<dbReference type="Proteomes" id="UP001165120">
    <property type="component" value="Unassembled WGS sequence"/>
</dbReference>
<dbReference type="InterPro" id="IPR052058">
    <property type="entry name" value="Alcohol_O-acetyltransferase"/>
</dbReference>
<comment type="caution">
    <text evidence="1">The sequence shown here is derived from an EMBL/GenBank/DDBJ whole genome shotgun (WGS) entry which is preliminary data.</text>
</comment>
<dbReference type="PANTHER" id="PTHR28037:SF1">
    <property type="entry name" value="ALCOHOL O-ACETYLTRANSFERASE 1-RELATED"/>
    <property type="match status" value="1"/>
</dbReference>
<protein>
    <submittedName>
        <fullName evidence="1">Unnamed protein product</fullName>
    </submittedName>
</protein>
<name>A0A9W6T3N3_CANBO</name>
<dbReference type="Pfam" id="PF07247">
    <property type="entry name" value="AATase"/>
    <property type="match status" value="1"/>
</dbReference>
<evidence type="ECO:0000313" key="1">
    <source>
        <dbReference type="EMBL" id="GME73645.1"/>
    </source>
</evidence>
<evidence type="ECO:0000313" key="2">
    <source>
        <dbReference type="Proteomes" id="UP001165120"/>
    </source>
</evidence>
<dbReference type="InterPro" id="IPR010828">
    <property type="entry name" value="Atf2/Sli1-like"/>
</dbReference>